<dbReference type="RefSeq" id="WP_219801299.1">
    <property type="nucleotide sequence ID" value="NZ_CP080096.1"/>
</dbReference>
<accession>A0ABX8UXB5</accession>
<keyword evidence="2" id="KW-1185">Reference proteome</keyword>
<evidence type="ECO:0000313" key="1">
    <source>
        <dbReference type="EMBL" id="QYD71870.1"/>
    </source>
</evidence>
<name>A0ABX8UXB5_9BURK</name>
<gene>
    <name evidence="1" type="ORF">KZJ38_33435</name>
</gene>
<reference evidence="1 2" key="1">
    <citation type="submission" date="2021-07" db="EMBL/GenBank/DDBJ databases">
        <title>Paraburkholderia edwinii protects Aspergillus sp. from phenazines by acting as a toxin sponge.</title>
        <authorList>
            <person name="Dahlstrom K.M."/>
            <person name="Newman D.K."/>
        </authorList>
    </citation>
    <scope>NUCLEOTIDE SEQUENCE [LARGE SCALE GENOMIC DNA]</scope>
    <source>
        <strain evidence="1 2">Pe01</strain>
    </source>
</reference>
<dbReference type="Proteomes" id="UP000826462">
    <property type="component" value="Chromosome 2"/>
</dbReference>
<evidence type="ECO:0000313" key="2">
    <source>
        <dbReference type="Proteomes" id="UP000826462"/>
    </source>
</evidence>
<protein>
    <submittedName>
        <fullName evidence="1">Uncharacterized protein</fullName>
    </submittedName>
</protein>
<proteinExistence type="predicted"/>
<sequence>MTYIFMLMDLLAPRYPGMDMPLDSDYSYEARHAEYERQHAFGIHSAWHRS</sequence>
<organism evidence="1 2">
    <name type="scientific">Paraburkholderia edwinii</name>
    <dbReference type="NCBI Taxonomy" id="2861782"/>
    <lineage>
        <taxon>Bacteria</taxon>
        <taxon>Pseudomonadati</taxon>
        <taxon>Pseudomonadota</taxon>
        <taxon>Betaproteobacteria</taxon>
        <taxon>Burkholderiales</taxon>
        <taxon>Burkholderiaceae</taxon>
        <taxon>Paraburkholderia</taxon>
    </lineage>
</organism>
<dbReference type="EMBL" id="CP080096">
    <property type="protein sequence ID" value="QYD71870.1"/>
    <property type="molecule type" value="Genomic_DNA"/>
</dbReference>